<feature type="transmembrane region" description="Helical" evidence="5">
    <location>
        <begin position="12"/>
        <end position="32"/>
    </location>
</feature>
<evidence type="ECO:0000256" key="4">
    <source>
        <dbReference type="ARBA" id="ARBA00023136"/>
    </source>
</evidence>
<accession>A0A426QG48</accession>
<dbReference type="AlphaFoldDB" id="A0A426QG48"/>
<protein>
    <submittedName>
        <fullName evidence="7">DUF4149 domain-containing protein</fullName>
    </submittedName>
</protein>
<dbReference type="InterPro" id="IPR025423">
    <property type="entry name" value="TMEM205-like"/>
</dbReference>
<sequence>MHTRTAIAERIILTLWVGGLWMIGYLAVPILFHQLEDTQLAGRLAGEMFRALNWFGLVAGALLLVSNRLHARPGLDWRAVTLVLMLVLILANAFGISPLMQELKAVGLPEGSEAAARFARLHGLSSFLYLVQSLLGLGLVIFGVRRG</sequence>
<name>A0A426QG48_9GAMM</name>
<evidence type="ECO:0000256" key="1">
    <source>
        <dbReference type="ARBA" id="ARBA00004370"/>
    </source>
</evidence>
<feature type="transmembrane region" description="Helical" evidence="5">
    <location>
        <begin position="52"/>
        <end position="70"/>
    </location>
</feature>
<feature type="domain" description="TMEM205-like" evidence="6">
    <location>
        <begin position="12"/>
        <end position="105"/>
    </location>
</feature>
<evidence type="ECO:0000256" key="5">
    <source>
        <dbReference type="SAM" id="Phobius"/>
    </source>
</evidence>
<evidence type="ECO:0000313" key="8">
    <source>
        <dbReference type="Proteomes" id="UP000287798"/>
    </source>
</evidence>
<gene>
    <name evidence="7" type="ORF">D6C00_01195</name>
</gene>
<dbReference type="EMBL" id="QZMU01000001">
    <property type="protein sequence ID" value="RRQ20728.1"/>
    <property type="molecule type" value="Genomic_DNA"/>
</dbReference>
<keyword evidence="8" id="KW-1185">Reference proteome</keyword>
<comment type="caution">
    <text evidence="7">The sequence shown here is derived from an EMBL/GenBank/DDBJ whole genome shotgun (WGS) entry which is preliminary data.</text>
</comment>
<evidence type="ECO:0000256" key="3">
    <source>
        <dbReference type="ARBA" id="ARBA00022989"/>
    </source>
</evidence>
<dbReference type="Pfam" id="PF13664">
    <property type="entry name" value="DUF4149"/>
    <property type="match status" value="1"/>
</dbReference>
<dbReference type="GO" id="GO:0016020">
    <property type="term" value="C:membrane"/>
    <property type="evidence" value="ECO:0007669"/>
    <property type="project" value="UniProtKB-SubCell"/>
</dbReference>
<reference evidence="7 8" key="1">
    <citation type="journal article" date="2010" name="Int. J. Syst. Evol. Microbiol.">
        <title>Thiohalobacter thiocyanaticus gen. nov., sp. nov., a moderately halophilic, sulfur-oxidizing gammaproteobacterium from hypersaline lakes, that utilizes thiocyanate.</title>
        <authorList>
            <person name="Sorokin D.Y."/>
            <person name="Kovaleva O.L."/>
            <person name="Tourova T.P."/>
            <person name="Muyzer G."/>
        </authorList>
    </citation>
    <scope>NUCLEOTIDE SEQUENCE [LARGE SCALE GENOMIC DNA]</scope>
    <source>
        <strain evidence="7 8">Hrh1</strain>
    </source>
</reference>
<dbReference type="RefSeq" id="WP_125179943.1">
    <property type="nucleotide sequence ID" value="NZ_QZMU01000001.1"/>
</dbReference>
<proteinExistence type="predicted"/>
<dbReference type="Proteomes" id="UP000287798">
    <property type="component" value="Unassembled WGS sequence"/>
</dbReference>
<keyword evidence="2 5" id="KW-0812">Transmembrane</keyword>
<dbReference type="OrthoDB" id="5797290at2"/>
<evidence type="ECO:0000313" key="7">
    <source>
        <dbReference type="EMBL" id="RRQ20728.1"/>
    </source>
</evidence>
<feature type="transmembrane region" description="Helical" evidence="5">
    <location>
        <begin position="82"/>
        <end position="101"/>
    </location>
</feature>
<evidence type="ECO:0000259" key="6">
    <source>
        <dbReference type="Pfam" id="PF13664"/>
    </source>
</evidence>
<organism evidence="7 8">
    <name type="scientific">Thiohalobacter thiocyanaticus</name>
    <dbReference type="NCBI Taxonomy" id="585455"/>
    <lineage>
        <taxon>Bacteria</taxon>
        <taxon>Pseudomonadati</taxon>
        <taxon>Pseudomonadota</taxon>
        <taxon>Gammaproteobacteria</taxon>
        <taxon>Thiohalobacterales</taxon>
        <taxon>Thiohalobacteraceae</taxon>
        <taxon>Thiohalobacter</taxon>
    </lineage>
</organism>
<feature type="transmembrane region" description="Helical" evidence="5">
    <location>
        <begin position="121"/>
        <end position="144"/>
    </location>
</feature>
<keyword evidence="3 5" id="KW-1133">Transmembrane helix</keyword>
<keyword evidence="4 5" id="KW-0472">Membrane</keyword>
<comment type="subcellular location">
    <subcellularLocation>
        <location evidence="1">Membrane</location>
    </subcellularLocation>
</comment>
<evidence type="ECO:0000256" key="2">
    <source>
        <dbReference type="ARBA" id="ARBA00022692"/>
    </source>
</evidence>